<organism evidence="2 3">
    <name type="scientific">Eumeta variegata</name>
    <name type="common">Bagworm moth</name>
    <name type="synonym">Eumeta japonica</name>
    <dbReference type="NCBI Taxonomy" id="151549"/>
    <lineage>
        <taxon>Eukaryota</taxon>
        <taxon>Metazoa</taxon>
        <taxon>Ecdysozoa</taxon>
        <taxon>Arthropoda</taxon>
        <taxon>Hexapoda</taxon>
        <taxon>Insecta</taxon>
        <taxon>Pterygota</taxon>
        <taxon>Neoptera</taxon>
        <taxon>Endopterygota</taxon>
        <taxon>Lepidoptera</taxon>
        <taxon>Glossata</taxon>
        <taxon>Ditrysia</taxon>
        <taxon>Tineoidea</taxon>
        <taxon>Psychidae</taxon>
        <taxon>Oiketicinae</taxon>
        <taxon>Eumeta</taxon>
    </lineage>
</organism>
<dbReference type="Proteomes" id="UP000299102">
    <property type="component" value="Unassembled WGS sequence"/>
</dbReference>
<accession>A0A4C1U1R5</accession>
<dbReference type="EMBL" id="BGZK01000116">
    <property type="protein sequence ID" value="GBP20252.1"/>
    <property type="molecule type" value="Genomic_DNA"/>
</dbReference>
<keyword evidence="3" id="KW-1185">Reference proteome</keyword>
<comment type="caution">
    <text evidence="2">The sequence shown here is derived from an EMBL/GenBank/DDBJ whole genome shotgun (WGS) entry which is preliminary data.</text>
</comment>
<name>A0A4C1U1R5_EUMVA</name>
<dbReference type="AlphaFoldDB" id="A0A4C1U1R5"/>
<sequence>MEVMTFPELDLCLTIVIELEPVLTVPRMRDTLTRRRSSSPMDSRDPKGVSRALPVSLVQYLMKGGVAEGESGHRGGVWS</sequence>
<evidence type="ECO:0000313" key="3">
    <source>
        <dbReference type="Proteomes" id="UP000299102"/>
    </source>
</evidence>
<proteinExistence type="predicted"/>
<evidence type="ECO:0000313" key="2">
    <source>
        <dbReference type="EMBL" id="GBP20252.1"/>
    </source>
</evidence>
<gene>
    <name evidence="2" type="ORF">EVAR_82125_1</name>
</gene>
<reference evidence="2 3" key="1">
    <citation type="journal article" date="2019" name="Commun. Biol.">
        <title>The bagworm genome reveals a unique fibroin gene that provides high tensile strength.</title>
        <authorList>
            <person name="Kono N."/>
            <person name="Nakamura H."/>
            <person name="Ohtoshi R."/>
            <person name="Tomita M."/>
            <person name="Numata K."/>
            <person name="Arakawa K."/>
        </authorList>
    </citation>
    <scope>NUCLEOTIDE SEQUENCE [LARGE SCALE GENOMIC DNA]</scope>
</reference>
<evidence type="ECO:0000256" key="1">
    <source>
        <dbReference type="SAM" id="MobiDB-lite"/>
    </source>
</evidence>
<protein>
    <submittedName>
        <fullName evidence="2">Uncharacterized protein</fullName>
    </submittedName>
</protein>
<feature type="region of interest" description="Disordered" evidence="1">
    <location>
        <begin position="30"/>
        <end position="50"/>
    </location>
</feature>